<sequence length="160" mass="17580">MPTGYTRTQIILHWLVFVLVVLQFVLNEPIAEAWDKIEDGVEVGFSPLIAQHVFTGLLILVLVVIRIAIKFRRGAPALPANEPAILKIAAHGTHLSLYALLILMPLSGAAAWFAEAELAAEGHEVMKVLVLVLVALHVLGALFQHFVLKSNVLARMRKPQ</sequence>
<feature type="transmembrane region" description="Helical" evidence="13">
    <location>
        <begin position="95"/>
        <end position="114"/>
    </location>
</feature>
<evidence type="ECO:0000256" key="3">
    <source>
        <dbReference type="ARBA" id="ARBA00022448"/>
    </source>
</evidence>
<protein>
    <recommendedName>
        <fullName evidence="14">Cytochrome b561 bacterial/Ni-hydrogenase domain-containing protein</fullName>
    </recommendedName>
</protein>
<evidence type="ECO:0000256" key="13">
    <source>
        <dbReference type="SAM" id="Phobius"/>
    </source>
</evidence>
<keyword evidence="5" id="KW-0349">Heme</keyword>
<gene>
    <name evidence="15" type="ORF">GCM10011358_23550</name>
</gene>
<keyword evidence="8" id="KW-0249">Electron transport</keyword>
<evidence type="ECO:0000256" key="2">
    <source>
        <dbReference type="ARBA" id="ARBA00004651"/>
    </source>
</evidence>
<dbReference type="EMBL" id="BMGI01000003">
    <property type="protein sequence ID" value="GGD38928.1"/>
    <property type="molecule type" value="Genomic_DNA"/>
</dbReference>
<evidence type="ECO:0000256" key="7">
    <source>
        <dbReference type="ARBA" id="ARBA00022723"/>
    </source>
</evidence>
<dbReference type="PANTHER" id="PTHR30529">
    <property type="entry name" value="CYTOCHROME B561"/>
    <property type="match status" value="1"/>
</dbReference>
<feature type="transmembrane region" description="Helical" evidence="13">
    <location>
        <begin position="49"/>
        <end position="69"/>
    </location>
</feature>
<evidence type="ECO:0000256" key="10">
    <source>
        <dbReference type="ARBA" id="ARBA00023004"/>
    </source>
</evidence>
<feature type="transmembrane region" description="Helical" evidence="13">
    <location>
        <begin position="126"/>
        <end position="148"/>
    </location>
</feature>
<evidence type="ECO:0000259" key="14">
    <source>
        <dbReference type="Pfam" id="PF01292"/>
    </source>
</evidence>
<dbReference type="SUPFAM" id="SSF81342">
    <property type="entry name" value="Transmembrane di-heme cytochromes"/>
    <property type="match status" value="1"/>
</dbReference>
<feature type="domain" description="Cytochrome b561 bacterial/Ni-hydrogenase" evidence="14">
    <location>
        <begin position="5"/>
        <end position="156"/>
    </location>
</feature>
<dbReference type="PANTHER" id="PTHR30529:SF1">
    <property type="entry name" value="CYTOCHROME B561 HOMOLOG 2"/>
    <property type="match status" value="1"/>
</dbReference>
<keyword evidence="6 13" id="KW-0812">Transmembrane</keyword>
<keyword evidence="7" id="KW-0479">Metal-binding</keyword>
<keyword evidence="10" id="KW-0408">Iron</keyword>
<keyword evidence="11 13" id="KW-0472">Membrane</keyword>
<evidence type="ECO:0000256" key="1">
    <source>
        <dbReference type="ARBA" id="ARBA00001970"/>
    </source>
</evidence>
<comment type="subcellular location">
    <subcellularLocation>
        <location evidence="2">Cell membrane</location>
        <topology evidence="2">Multi-pass membrane protein</topology>
    </subcellularLocation>
</comment>
<evidence type="ECO:0000313" key="15">
    <source>
        <dbReference type="EMBL" id="GGD38928.1"/>
    </source>
</evidence>
<reference evidence="16" key="1">
    <citation type="journal article" date="2019" name="Int. J. Syst. Evol. Microbiol.">
        <title>The Global Catalogue of Microorganisms (GCM) 10K type strain sequencing project: providing services to taxonomists for standard genome sequencing and annotation.</title>
        <authorList>
            <consortium name="The Broad Institute Genomics Platform"/>
            <consortium name="The Broad Institute Genome Sequencing Center for Infectious Disease"/>
            <person name="Wu L."/>
            <person name="Ma J."/>
        </authorList>
    </citation>
    <scope>NUCLEOTIDE SEQUENCE [LARGE SCALE GENOMIC DNA]</scope>
    <source>
        <strain evidence="16">CGMCC 1.12922</strain>
    </source>
</reference>
<evidence type="ECO:0000256" key="12">
    <source>
        <dbReference type="ARBA" id="ARBA00037975"/>
    </source>
</evidence>
<dbReference type="Proteomes" id="UP000617355">
    <property type="component" value="Unassembled WGS sequence"/>
</dbReference>
<comment type="caution">
    <text evidence="15">The sequence shown here is derived from an EMBL/GenBank/DDBJ whole genome shotgun (WGS) entry which is preliminary data.</text>
</comment>
<evidence type="ECO:0000256" key="11">
    <source>
        <dbReference type="ARBA" id="ARBA00023136"/>
    </source>
</evidence>
<comment type="cofactor">
    <cofactor evidence="1">
        <name>heme b</name>
        <dbReference type="ChEBI" id="CHEBI:60344"/>
    </cofactor>
</comment>
<evidence type="ECO:0000256" key="5">
    <source>
        <dbReference type="ARBA" id="ARBA00022617"/>
    </source>
</evidence>
<dbReference type="Pfam" id="PF01292">
    <property type="entry name" value="Ni_hydr_CYTB"/>
    <property type="match status" value="1"/>
</dbReference>
<keyword evidence="3" id="KW-0813">Transport</keyword>
<name>A0ABQ1QP17_9RHOB</name>
<dbReference type="InterPro" id="IPR052168">
    <property type="entry name" value="Cytochrome_b561_oxidase"/>
</dbReference>
<keyword evidence="4" id="KW-1003">Cell membrane</keyword>
<organism evidence="15 16">
    <name type="scientific">Sinisalibacter lacisalsi</name>
    <dbReference type="NCBI Taxonomy" id="1526570"/>
    <lineage>
        <taxon>Bacteria</taxon>
        <taxon>Pseudomonadati</taxon>
        <taxon>Pseudomonadota</taxon>
        <taxon>Alphaproteobacteria</taxon>
        <taxon>Rhodobacterales</taxon>
        <taxon>Roseobacteraceae</taxon>
        <taxon>Sinisalibacter</taxon>
    </lineage>
</organism>
<evidence type="ECO:0000256" key="4">
    <source>
        <dbReference type="ARBA" id="ARBA00022475"/>
    </source>
</evidence>
<dbReference type="RefSeq" id="WP_188527900.1">
    <property type="nucleotide sequence ID" value="NZ_BMGI01000003.1"/>
</dbReference>
<evidence type="ECO:0000256" key="9">
    <source>
        <dbReference type="ARBA" id="ARBA00022989"/>
    </source>
</evidence>
<dbReference type="InterPro" id="IPR016174">
    <property type="entry name" value="Di-haem_cyt_TM"/>
</dbReference>
<dbReference type="InterPro" id="IPR011577">
    <property type="entry name" value="Cyt_b561_bac/Ni-Hgenase"/>
</dbReference>
<proteinExistence type="inferred from homology"/>
<evidence type="ECO:0000313" key="16">
    <source>
        <dbReference type="Proteomes" id="UP000617355"/>
    </source>
</evidence>
<comment type="similarity">
    <text evidence="12">Belongs to the cytochrome b561 family.</text>
</comment>
<keyword evidence="16" id="KW-1185">Reference proteome</keyword>
<evidence type="ECO:0000256" key="8">
    <source>
        <dbReference type="ARBA" id="ARBA00022982"/>
    </source>
</evidence>
<evidence type="ECO:0000256" key="6">
    <source>
        <dbReference type="ARBA" id="ARBA00022692"/>
    </source>
</evidence>
<keyword evidence="9 13" id="KW-1133">Transmembrane helix</keyword>
<accession>A0ABQ1QP17</accession>